<dbReference type="PANTHER" id="PTHR42929:SF1">
    <property type="entry name" value="INNER MEMBRANE ABC TRANSPORTER PERMEASE PROTEIN YDCU-RELATED"/>
    <property type="match status" value="1"/>
</dbReference>
<comment type="subcellular location">
    <subcellularLocation>
        <location evidence="1">Cell membrane</location>
        <topology evidence="1">Multi-pass membrane protein</topology>
    </subcellularLocation>
</comment>
<sequence length="291" mass="31677">MSLAIKPTRSFWVRYPWVSTALGLAPMAIGLIAFLVLPILLMVVSSFQTDQGWSLNNYWGTMRGEYLRAFSTTLQISLVTAVLGGVLGTLTAIALAWGTSSPNNGLLTLASVAANWGGVPLAFAMIATVGNSGWVTELLRASGFDLYKQGFTIYGNLGLILTYTYFQWPLMLLLMLPSVQRFRQQWREAAESLGATNGQFWRWVAIPILMPSIIGGMALLFANAFGAQATAFALAGGALNLITIKITFLVKGQTDFNPGLANALAVEMTVVLAIAVIIYQITNQRARRWMR</sequence>
<keyword evidence="7 8" id="KW-0472">Membrane</keyword>
<keyword evidence="3" id="KW-0813">Transport</keyword>
<reference evidence="10" key="2">
    <citation type="journal article" date="2022" name="Microbiol. Resour. Announc.">
        <title>Metagenome Sequencing to Explore Phylogenomics of Terrestrial Cyanobacteria.</title>
        <authorList>
            <person name="Ward R.D."/>
            <person name="Stajich J.E."/>
            <person name="Johansen J.R."/>
            <person name="Huntemann M."/>
            <person name="Clum A."/>
            <person name="Foster B."/>
            <person name="Foster B."/>
            <person name="Roux S."/>
            <person name="Palaniappan K."/>
            <person name="Varghese N."/>
            <person name="Mukherjee S."/>
            <person name="Reddy T.B.K."/>
            <person name="Daum C."/>
            <person name="Copeland A."/>
            <person name="Chen I.A."/>
            <person name="Ivanova N.N."/>
            <person name="Kyrpides N.C."/>
            <person name="Shapiro N."/>
            <person name="Eloe-Fadrosh E.A."/>
            <person name="Pietrasiak N."/>
        </authorList>
    </citation>
    <scope>NUCLEOTIDE SEQUENCE</scope>
    <source>
        <strain evidence="10">UHER 2000/2452</strain>
    </source>
</reference>
<feature type="transmembrane region" description="Helical" evidence="8">
    <location>
        <begin position="200"/>
        <end position="222"/>
    </location>
</feature>
<keyword evidence="4" id="KW-1003">Cell membrane</keyword>
<dbReference type="GO" id="GO:0005886">
    <property type="term" value="C:plasma membrane"/>
    <property type="evidence" value="ECO:0007669"/>
    <property type="project" value="UniProtKB-SubCell"/>
</dbReference>
<dbReference type="Gene3D" id="1.10.3720.10">
    <property type="entry name" value="MetI-like"/>
    <property type="match status" value="1"/>
</dbReference>
<protein>
    <recommendedName>
        <fullName evidence="9">ABC transmembrane type-1 domain-containing protein</fullName>
    </recommendedName>
</protein>
<dbReference type="GO" id="GO:0055085">
    <property type="term" value="P:transmembrane transport"/>
    <property type="evidence" value="ECO:0007669"/>
    <property type="project" value="InterPro"/>
</dbReference>
<dbReference type="Proteomes" id="UP000757435">
    <property type="component" value="Unassembled WGS sequence"/>
</dbReference>
<dbReference type="InterPro" id="IPR000515">
    <property type="entry name" value="MetI-like"/>
</dbReference>
<comment type="similarity">
    <text evidence="2">Belongs to the binding-protein-dependent transport system permease family. CysTW subfamily.</text>
</comment>
<keyword evidence="5 8" id="KW-0812">Transmembrane</keyword>
<comment type="caution">
    <text evidence="10">The sequence shown here is derived from an EMBL/GenBank/DDBJ whole genome shotgun (WGS) entry which is preliminary data.</text>
</comment>
<dbReference type="InterPro" id="IPR035906">
    <property type="entry name" value="MetI-like_sf"/>
</dbReference>
<feature type="domain" description="ABC transmembrane type-1" evidence="9">
    <location>
        <begin position="70"/>
        <end position="279"/>
    </location>
</feature>
<proteinExistence type="inferred from homology"/>
<name>A0A951UPB1_9CYAN</name>
<evidence type="ECO:0000259" key="9">
    <source>
        <dbReference type="PROSITE" id="PS50928"/>
    </source>
</evidence>
<evidence type="ECO:0000256" key="4">
    <source>
        <dbReference type="ARBA" id="ARBA00022475"/>
    </source>
</evidence>
<gene>
    <name evidence="10" type="ORF">KME15_24160</name>
</gene>
<dbReference type="EMBL" id="JAHHHD010000045">
    <property type="protein sequence ID" value="MBW4661776.1"/>
    <property type="molecule type" value="Genomic_DNA"/>
</dbReference>
<evidence type="ECO:0000256" key="1">
    <source>
        <dbReference type="ARBA" id="ARBA00004651"/>
    </source>
</evidence>
<feature type="transmembrane region" description="Helical" evidence="8">
    <location>
        <begin position="260"/>
        <end position="281"/>
    </location>
</feature>
<evidence type="ECO:0000313" key="10">
    <source>
        <dbReference type="EMBL" id="MBW4661776.1"/>
    </source>
</evidence>
<dbReference type="PANTHER" id="PTHR42929">
    <property type="entry name" value="INNER MEMBRANE ABC TRANSPORTER PERMEASE PROTEIN YDCU-RELATED-RELATED"/>
    <property type="match status" value="1"/>
</dbReference>
<feature type="transmembrane region" description="Helical" evidence="8">
    <location>
        <begin position="151"/>
        <end position="168"/>
    </location>
</feature>
<evidence type="ECO:0000256" key="5">
    <source>
        <dbReference type="ARBA" id="ARBA00022692"/>
    </source>
</evidence>
<dbReference type="AlphaFoldDB" id="A0A951UPB1"/>
<evidence type="ECO:0000256" key="7">
    <source>
        <dbReference type="ARBA" id="ARBA00023136"/>
    </source>
</evidence>
<accession>A0A951UPB1</accession>
<evidence type="ECO:0000256" key="6">
    <source>
        <dbReference type="ARBA" id="ARBA00022989"/>
    </source>
</evidence>
<feature type="transmembrane region" description="Helical" evidence="8">
    <location>
        <begin position="76"/>
        <end position="98"/>
    </location>
</feature>
<keyword evidence="6 8" id="KW-1133">Transmembrane helix</keyword>
<evidence type="ECO:0000313" key="11">
    <source>
        <dbReference type="Proteomes" id="UP000757435"/>
    </source>
</evidence>
<organism evidence="10 11">
    <name type="scientific">Drouetiella hepatica Uher 2000/2452</name>
    <dbReference type="NCBI Taxonomy" id="904376"/>
    <lineage>
        <taxon>Bacteria</taxon>
        <taxon>Bacillati</taxon>
        <taxon>Cyanobacteriota</taxon>
        <taxon>Cyanophyceae</taxon>
        <taxon>Oculatellales</taxon>
        <taxon>Oculatellaceae</taxon>
        <taxon>Drouetiella</taxon>
    </lineage>
</organism>
<feature type="transmembrane region" description="Helical" evidence="8">
    <location>
        <begin position="20"/>
        <end position="44"/>
    </location>
</feature>
<evidence type="ECO:0000256" key="3">
    <source>
        <dbReference type="ARBA" id="ARBA00022448"/>
    </source>
</evidence>
<evidence type="ECO:0000256" key="2">
    <source>
        <dbReference type="ARBA" id="ARBA00007069"/>
    </source>
</evidence>
<reference evidence="10" key="1">
    <citation type="submission" date="2021-05" db="EMBL/GenBank/DDBJ databases">
        <authorList>
            <person name="Pietrasiak N."/>
            <person name="Ward R."/>
            <person name="Stajich J.E."/>
            <person name="Kurbessoian T."/>
        </authorList>
    </citation>
    <scope>NUCLEOTIDE SEQUENCE</scope>
    <source>
        <strain evidence="10">UHER 2000/2452</strain>
    </source>
</reference>
<dbReference type="SUPFAM" id="SSF161098">
    <property type="entry name" value="MetI-like"/>
    <property type="match status" value="1"/>
</dbReference>
<evidence type="ECO:0000256" key="8">
    <source>
        <dbReference type="SAM" id="Phobius"/>
    </source>
</evidence>
<dbReference type="PROSITE" id="PS50928">
    <property type="entry name" value="ABC_TM1"/>
    <property type="match status" value="1"/>
</dbReference>
<dbReference type="CDD" id="cd06261">
    <property type="entry name" value="TM_PBP2"/>
    <property type="match status" value="1"/>
</dbReference>